<dbReference type="PANTHER" id="PTHR47737">
    <property type="entry name" value="GLYCINE BETAINE/PROLINE BETAINE TRANSPORT SYSTEM PERMEASE PROTEIN PROW"/>
    <property type="match status" value="1"/>
</dbReference>
<keyword evidence="4" id="KW-0472">Membrane</keyword>
<keyword evidence="5" id="KW-0732">Signal</keyword>
<dbReference type="InterPro" id="IPR007210">
    <property type="entry name" value="ABC_Gly_betaine_transp_sub-bd"/>
</dbReference>
<dbReference type="GO" id="GO:0005275">
    <property type="term" value="F:amine transmembrane transporter activity"/>
    <property type="evidence" value="ECO:0007669"/>
    <property type="project" value="TreeGrafter"/>
</dbReference>
<comment type="caution">
    <text evidence="7">The sequence shown here is derived from an EMBL/GenBank/DDBJ whole genome shotgun (WGS) entry which is preliminary data.</text>
</comment>
<dbReference type="Gene3D" id="3.10.105.10">
    <property type="entry name" value="Dipeptide-binding Protein, Domain 3"/>
    <property type="match status" value="2"/>
</dbReference>
<feature type="signal peptide" evidence="5">
    <location>
        <begin position="1"/>
        <end position="20"/>
    </location>
</feature>
<feature type="domain" description="ABC-type glycine betaine transport system substrate-binding" evidence="6">
    <location>
        <begin position="40"/>
        <end position="286"/>
    </location>
</feature>
<dbReference type="PANTHER" id="PTHR47737:SF1">
    <property type="entry name" value="GLYCINE BETAINE_PROLINE BETAINE TRANSPORT SYSTEM PERMEASE PROTEIN PROW"/>
    <property type="match status" value="1"/>
</dbReference>
<dbReference type="PROSITE" id="PS51257">
    <property type="entry name" value="PROKAR_LIPOPROTEIN"/>
    <property type="match status" value="1"/>
</dbReference>
<dbReference type="GO" id="GO:0043190">
    <property type="term" value="C:ATP-binding cassette (ABC) transporter complex"/>
    <property type="evidence" value="ECO:0007669"/>
    <property type="project" value="InterPro"/>
</dbReference>
<dbReference type="OrthoDB" id="9787902at2"/>
<evidence type="ECO:0000259" key="6">
    <source>
        <dbReference type="Pfam" id="PF04069"/>
    </source>
</evidence>
<name>A0A371PHB5_9BACL</name>
<protein>
    <submittedName>
        <fullName evidence="7">Glycine/betaine ABC transporter substrate-binding protein</fullName>
    </submittedName>
</protein>
<evidence type="ECO:0000313" key="8">
    <source>
        <dbReference type="Proteomes" id="UP000261905"/>
    </source>
</evidence>
<dbReference type="SUPFAM" id="SSF53850">
    <property type="entry name" value="Periplasmic binding protein-like II"/>
    <property type="match status" value="1"/>
</dbReference>
<proteinExistence type="predicted"/>
<comment type="subcellular location">
    <subcellularLocation>
        <location evidence="1">Cell membrane</location>
    </subcellularLocation>
</comment>
<dbReference type="Pfam" id="PF04069">
    <property type="entry name" value="OpuAC"/>
    <property type="match status" value="1"/>
</dbReference>
<dbReference type="Proteomes" id="UP000261905">
    <property type="component" value="Unassembled WGS sequence"/>
</dbReference>
<sequence length="297" mass="32320">MKLKKWSLLVAIVTALSLLAACGSTNGDGNGTSTGKDPKKEIKLAYVAWDSEIASTNVVREVLEQKLGYKVDMLQVDAGPMWSGISNGSADAMVAAWLPTTHESYVKDNEGKFEDLGPNLVGTKLGLVIPSYMDITSIEDLNDAVGESVKHTIVGIEPGAGLMMATEKVLEEYGLADNWKLLSSSSAAMTQELEKAYANEEPIIITGWTPHWKFAKMDLKYLEDPKGVYGQDEQIHTIVRNGLKDAQPEAYAFLDAFEWSADDMAEVMIQIVEGASPEAAAKAWVEANSDKVDAWLK</sequence>
<evidence type="ECO:0000256" key="4">
    <source>
        <dbReference type="ARBA" id="ARBA00023136"/>
    </source>
</evidence>
<feature type="chain" id="PRO_5038852213" evidence="5">
    <location>
        <begin position="21"/>
        <end position="297"/>
    </location>
</feature>
<dbReference type="GO" id="GO:0015871">
    <property type="term" value="P:choline transport"/>
    <property type="evidence" value="ECO:0007669"/>
    <property type="project" value="TreeGrafter"/>
</dbReference>
<accession>A0A371PHB5</accession>
<evidence type="ECO:0000256" key="5">
    <source>
        <dbReference type="SAM" id="SignalP"/>
    </source>
</evidence>
<keyword evidence="8" id="KW-1185">Reference proteome</keyword>
<dbReference type="RefSeq" id="WP_116042022.1">
    <property type="nucleotide sequence ID" value="NZ_QUBQ01000001.1"/>
</dbReference>
<keyword evidence="2" id="KW-0813">Transport</keyword>
<gene>
    <name evidence="7" type="ORF">DX130_00605</name>
</gene>
<dbReference type="Gene3D" id="3.40.190.100">
    <property type="entry name" value="Glycine betaine-binding periplasmic protein, domain 2"/>
    <property type="match status" value="1"/>
</dbReference>
<organism evidence="7 8">
    <name type="scientific">Paenibacillus paeoniae</name>
    <dbReference type="NCBI Taxonomy" id="2292705"/>
    <lineage>
        <taxon>Bacteria</taxon>
        <taxon>Bacillati</taxon>
        <taxon>Bacillota</taxon>
        <taxon>Bacilli</taxon>
        <taxon>Bacillales</taxon>
        <taxon>Paenibacillaceae</taxon>
        <taxon>Paenibacillus</taxon>
    </lineage>
</organism>
<reference evidence="7 8" key="1">
    <citation type="submission" date="2018-08" db="EMBL/GenBank/DDBJ databases">
        <title>Paenibacillus sp. M4BSY-1, whole genome shotgun sequence.</title>
        <authorList>
            <person name="Tuo L."/>
        </authorList>
    </citation>
    <scope>NUCLEOTIDE SEQUENCE [LARGE SCALE GENOMIC DNA]</scope>
    <source>
        <strain evidence="7 8">M4BSY-1</strain>
    </source>
</reference>
<keyword evidence="3" id="KW-1003">Cell membrane</keyword>
<dbReference type="GO" id="GO:0015226">
    <property type="term" value="F:carnitine transmembrane transporter activity"/>
    <property type="evidence" value="ECO:0007669"/>
    <property type="project" value="TreeGrafter"/>
</dbReference>
<evidence type="ECO:0000256" key="2">
    <source>
        <dbReference type="ARBA" id="ARBA00022448"/>
    </source>
</evidence>
<dbReference type="GO" id="GO:0031460">
    <property type="term" value="P:glycine betaine transport"/>
    <property type="evidence" value="ECO:0007669"/>
    <property type="project" value="TreeGrafter"/>
</dbReference>
<dbReference type="CDD" id="cd13639">
    <property type="entry name" value="PBP2_OpuAC_like"/>
    <property type="match status" value="1"/>
</dbReference>
<dbReference type="AlphaFoldDB" id="A0A371PHB5"/>
<evidence type="ECO:0000256" key="1">
    <source>
        <dbReference type="ARBA" id="ARBA00004236"/>
    </source>
</evidence>
<evidence type="ECO:0000313" key="7">
    <source>
        <dbReference type="EMBL" id="REK75626.1"/>
    </source>
</evidence>
<dbReference type="EMBL" id="QUBQ01000001">
    <property type="protein sequence ID" value="REK75626.1"/>
    <property type="molecule type" value="Genomic_DNA"/>
</dbReference>
<evidence type="ECO:0000256" key="3">
    <source>
        <dbReference type="ARBA" id="ARBA00022475"/>
    </source>
</evidence>